<gene>
    <name evidence="2" type="ORF">FPZ24_00200</name>
</gene>
<dbReference type="AlphaFoldDB" id="A0A5B8LEB1"/>
<feature type="chain" id="PRO_5022994916" evidence="1">
    <location>
        <begin position="23"/>
        <end position="114"/>
    </location>
</feature>
<dbReference type="OrthoDB" id="8613937at2"/>
<sequence length="114" mass="12048">MHKPILAAAAFVACATAAPAYAKEARCVIDSEGVSYNGPCNYTVAKGGTFTVTPPHGRGFGGETLSITVYVTRPGFGEIRGLTEAGINSRWGQARRSRRDAACWQGNGFSVCVY</sequence>
<organism evidence="2 3">
    <name type="scientific">Sphingomonas panacisoli</name>
    <dbReference type="NCBI Taxonomy" id="1813879"/>
    <lineage>
        <taxon>Bacteria</taxon>
        <taxon>Pseudomonadati</taxon>
        <taxon>Pseudomonadota</taxon>
        <taxon>Alphaproteobacteria</taxon>
        <taxon>Sphingomonadales</taxon>
        <taxon>Sphingomonadaceae</taxon>
        <taxon>Sphingomonas</taxon>
    </lineage>
</organism>
<protein>
    <submittedName>
        <fullName evidence="2">Uncharacterized protein</fullName>
    </submittedName>
</protein>
<keyword evidence="1" id="KW-0732">Signal</keyword>
<proteinExistence type="predicted"/>
<dbReference type="EMBL" id="CP042306">
    <property type="protein sequence ID" value="QDZ06084.1"/>
    <property type="molecule type" value="Genomic_DNA"/>
</dbReference>
<reference evidence="2 3" key="1">
    <citation type="submission" date="2019-07" db="EMBL/GenBank/DDBJ databases">
        <title>Full genome sequence of Sphingomonas sp. 4R-6-7(HKS19).</title>
        <authorList>
            <person name="Im W.-T."/>
        </authorList>
    </citation>
    <scope>NUCLEOTIDE SEQUENCE [LARGE SCALE GENOMIC DNA]</scope>
    <source>
        <strain evidence="2 3">HKS19</strain>
    </source>
</reference>
<dbReference type="Proteomes" id="UP000315673">
    <property type="component" value="Chromosome"/>
</dbReference>
<dbReference type="KEGG" id="spai:FPZ24_00200"/>
<evidence type="ECO:0000313" key="3">
    <source>
        <dbReference type="Proteomes" id="UP000315673"/>
    </source>
</evidence>
<feature type="signal peptide" evidence="1">
    <location>
        <begin position="1"/>
        <end position="22"/>
    </location>
</feature>
<evidence type="ECO:0000256" key="1">
    <source>
        <dbReference type="SAM" id="SignalP"/>
    </source>
</evidence>
<evidence type="ECO:0000313" key="2">
    <source>
        <dbReference type="EMBL" id="QDZ06084.1"/>
    </source>
</evidence>
<name>A0A5B8LEB1_9SPHN</name>
<accession>A0A5B8LEB1</accession>
<dbReference type="RefSeq" id="WP_146569168.1">
    <property type="nucleotide sequence ID" value="NZ_CP042306.1"/>
</dbReference>
<keyword evidence="3" id="KW-1185">Reference proteome</keyword>